<dbReference type="EMBL" id="JXEA01000050">
    <property type="protein sequence ID" value="OLG93547.1"/>
    <property type="molecule type" value="Genomic_DNA"/>
</dbReference>
<organism evidence="1">
    <name type="scientific">Xanthomonas oryzae pv. oryzae</name>
    <dbReference type="NCBI Taxonomy" id="64187"/>
    <lineage>
        <taxon>Bacteria</taxon>
        <taxon>Pseudomonadati</taxon>
        <taxon>Pseudomonadota</taxon>
        <taxon>Gammaproteobacteria</taxon>
        <taxon>Lysobacterales</taxon>
        <taxon>Lysobacteraceae</taxon>
        <taxon>Xanthomonas</taxon>
    </lineage>
</organism>
<dbReference type="Pfam" id="PF08887">
    <property type="entry name" value="GAD-like"/>
    <property type="match status" value="1"/>
</dbReference>
<accession>A0A854CNA3</accession>
<comment type="caution">
    <text evidence="1">The sequence shown here is derived from an EMBL/GenBank/DDBJ whole genome shotgun (WGS) entry which is preliminary data.</text>
</comment>
<protein>
    <submittedName>
        <fullName evidence="1">Uncharacterized protein</fullName>
    </submittedName>
</protein>
<sequence length="118" mass="13560">MSWFRRLALFPFIKAHPPRKTQPVVPDLIAAYAPVLPVSLLELWRQKGLGHYGSMQRALIDPRQWQPVLDRWIVSPPDAVRPIAIALTPFGALVYYRKLTPTDEEWPIWIRSGKPPAI</sequence>
<dbReference type="AlphaFoldDB" id="A0A854CNA3"/>
<proteinExistence type="predicted"/>
<name>A0A854CNA3_XANOO</name>
<gene>
    <name evidence="1" type="ORF">BXO512_04515</name>
</gene>
<evidence type="ECO:0000313" key="1">
    <source>
        <dbReference type="EMBL" id="OLG93547.1"/>
    </source>
</evidence>
<dbReference type="InterPro" id="IPR014983">
    <property type="entry name" value="GAD-rel"/>
</dbReference>
<reference evidence="1" key="1">
    <citation type="submission" date="2015-01" db="EMBL/GenBank/DDBJ databases">
        <title>Population genomics of rice bacterial leaf blight strains from India.</title>
        <authorList>
            <person name="Midha S."/>
            <person name="Anil M.G."/>
            <person name="Mishra D."/>
            <person name="Brahma K."/>
            <person name="Laha G.S."/>
            <person name="Sundaram R.M."/>
            <person name="Sonti R.V."/>
            <person name="Patil P.B."/>
        </authorList>
    </citation>
    <scope>NUCLEOTIDE SEQUENCE</scope>
    <source>
        <strain evidence="1">BXO512</strain>
    </source>
</reference>